<organism evidence="1 2">
    <name type="scientific">Acaulospora colombiana</name>
    <dbReference type="NCBI Taxonomy" id="27376"/>
    <lineage>
        <taxon>Eukaryota</taxon>
        <taxon>Fungi</taxon>
        <taxon>Fungi incertae sedis</taxon>
        <taxon>Mucoromycota</taxon>
        <taxon>Glomeromycotina</taxon>
        <taxon>Glomeromycetes</taxon>
        <taxon>Diversisporales</taxon>
        <taxon>Acaulosporaceae</taxon>
        <taxon>Acaulospora</taxon>
    </lineage>
</organism>
<dbReference type="Proteomes" id="UP000789525">
    <property type="component" value="Unassembled WGS sequence"/>
</dbReference>
<reference evidence="1" key="1">
    <citation type="submission" date="2021-06" db="EMBL/GenBank/DDBJ databases">
        <authorList>
            <person name="Kallberg Y."/>
            <person name="Tangrot J."/>
            <person name="Rosling A."/>
        </authorList>
    </citation>
    <scope>NUCLEOTIDE SEQUENCE</scope>
    <source>
        <strain evidence="1">CL356</strain>
    </source>
</reference>
<sequence>FVIEGADCVCADAADSEIFVTGMEDSTVGVWKLTRNQGEKTSLTWTHILRGHTDRVTCVAASRAWSLVVSGSDDSHVIYWDLNRASYVRSIQHDTPVSLVAIQDSSGLVASCSKTTLMLHTINGILIASLNLFARDPIYSIAFHEREYSKIGVLATGSVGAITLWTWNKGRFHLENIHSGEVTDTPTEPNLDPAIFSLGRIAQSTARGGYQLRRSSVDEDGDAGALLMALDLKVLKREQIDLLVPVEEEVLQDVVDIAENKRGNSLGVAQRIGRHNALQTRVLRFTRGLIDADPPIEGLDETIIIEPARLHITLGVMCLERSNDANSADQEGAKTVQQALELLTSLRSEVVEMVGATKTSETTGSAVIKAEGLPVNLDTMGTLQRDKNDTAHVLWIGPEQSRGPQRTTLEQVAAHSVPDYIYSIVTLYTHQNISKKSPEIGPAERYGFSERGIFESQAYKALDFATQKSPAPSNRAPTSQRPNFGTWIVDEIQLCTMGSVDPDTGAYASVGGIKIICELDSNLSYPWNTQ</sequence>
<proteinExistence type="predicted"/>
<keyword evidence="2" id="KW-1185">Reference proteome</keyword>
<feature type="non-terminal residue" evidence="1">
    <location>
        <position position="1"/>
    </location>
</feature>
<evidence type="ECO:0000313" key="1">
    <source>
        <dbReference type="EMBL" id="CAG8678283.1"/>
    </source>
</evidence>
<feature type="non-terminal residue" evidence="1">
    <location>
        <position position="530"/>
    </location>
</feature>
<comment type="caution">
    <text evidence="1">The sequence shown here is derived from an EMBL/GenBank/DDBJ whole genome shotgun (WGS) entry which is preliminary data.</text>
</comment>
<dbReference type="EMBL" id="CAJVPT010026166">
    <property type="protein sequence ID" value="CAG8678283.1"/>
    <property type="molecule type" value="Genomic_DNA"/>
</dbReference>
<protein>
    <submittedName>
        <fullName evidence="1">12647_t:CDS:1</fullName>
    </submittedName>
</protein>
<accession>A0ACA9P011</accession>
<name>A0ACA9P011_9GLOM</name>
<gene>
    <name evidence="1" type="ORF">ACOLOM_LOCUS9228</name>
</gene>
<evidence type="ECO:0000313" key="2">
    <source>
        <dbReference type="Proteomes" id="UP000789525"/>
    </source>
</evidence>